<comment type="similarity">
    <text evidence="2 8">Belongs to the V-ATPase 116 kDa subunit family.</text>
</comment>
<dbReference type="GO" id="GO:0046961">
    <property type="term" value="F:proton-transporting ATPase activity, rotational mechanism"/>
    <property type="evidence" value="ECO:0007669"/>
    <property type="project" value="InterPro"/>
</dbReference>
<dbReference type="GO" id="GO:0051117">
    <property type="term" value="F:ATPase binding"/>
    <property type="evidence" value="ECO:0007669"/>
    <property type="project" value="TreeGrafter"/>
</dbReference>
<evidence type="ECO:0000256" key="8">
    <source>
        <dbReference type="RuleBase" id="RU361189"/>
    </source>
</evidence>
<evidence type="ECO:0000256" key="7">
    <source>
        <dbReference type="ARBA" id="ARBA00023136"/>
    </source>
</evidence>
<evidence type="ECO:0000313" key="11">
    <source>
        <dbReference type="Proteomes" id="UP001286313"/>
    </source>
</evidence>
<dbReference type="PANTHER" id="PTHR11629:SF63">
    <property type="entry name" value="V-TYPE PROTON ATPASE SUBUNIT A"/>
    <property type="match status" value="1"/>
</dbReference>
<dbReference type="PANTHER" id="PTHR11629">
    <property type="entry name" value="VACUOLAR PROTON ATPASES"/>
    <property type="match status" value="1"/>
</dbReference>
<evidence type="ECO:0000313" key="10">
    <source>
        <dbReference type="EMBL" id="KAK3856143.1"/>
    </source>
</evidence>
<comment type="caution">
    <text evidence="10">The sequence shown here is derived from an EMBL/GenBank/DDBJ whole genome shotgun (WGS) entry which is preliminary data.</text>
</comment>
<comment type="subcellular location">
    <subcellularLocation>
        <location evidence="1">Membrane</location>
        <topology evidence="1">Multi-pass membrane protein</topology>
    </subcellularLocation>
</comment>
<protein>
    <recommendedName>
        <fullName evidence="8">V-type proton ATPase subunit a</fullName>
    </recommendedName>
</protein>
<dbReference type="EMBL" id="JAWQEG010005975">
    <property type="protein sequence ID" value="KAK3856143.1"/>
    <property type="molecule type" value="Genomic_DNA"/>
</dbReference>
<feature type="coiled-coil region" evidence="9">
    <location>
        <begin position="5"/>
        <end position="39"/>
    </location>
</feature>
<dbReference type="InterPro" id="IPR002490">
    <property type="entry name" value="V-ATPase_116kDa_su"/>
</dbReference>
<dbReference type="Pfam" id="PF01496">
    <property type="entry name" value="V_ATPase_I"/>
    <property type="match status" value="1"/>
</dbReference>
<keyword evidence="6 8" id="KW-0406">Ion transport</keyword>
<evidence type="ECO:0000256" key="3">
    <source>
        <dbReference type="ARBA" id="ARBA00022448"/>
    </source>
</evidence>
<name>A0AAE1BTD3_PETCI</name>
<evidence type="ECO:0000256" key="2">
    <source>
        <dbReference type="ARBA" id="ARBA00009904"/>
    </source>
</evidence>
<evidence type="ECO:0000256" key="1">
    <source>
        <dbReference type="ARBA" id="ARBA00004141"/>
    </source>
</evidence>
<comment type="function">
    <text evidence="8">Essential component of the vacuolar proton pump (V-ATPase), a multimeric enzyme that catalyzes the translocation of protons across the membranes. Required for assembly and activity of the V-ATPase.</text>
</comment>
<dbReference type="GO" id="GO:0016471">
    <property type="term" value="C:vacuolar proton-transporting V-type ATPase complex"/>
    <property type="evidence" value="ECO:0007669"/>
    <property type="project" value="TreeGrafter"/>
</dbReference>
<dbReference type="Proteomes" id="UP001286313">
    <property type="component" value="Unassembled WGS sequence"/>
</dbReference>
<gene>
    <name evidence="10" type="ORF">Pcinc_037501</name>
</gene>
<organism evidence="10 11">
    <name type="scientific">Petrolisthes cinctipes</name>
    <name type="common">Flat porcelain crab</name>
    <dbReference type="NCBI Taxonomy" id="88211"/>
    <lineage>
        <taxon>Eukaryota</taxon>
        <taxon>Metazoa</taxon>
        <taxon>Ecdysozoa</taxon>
        <taxon>Arthropoda</taxon>
        <taxon>Crustacea</taxon>
        <taxon>Multicrustacea</taxon>
        <taxon>Malacostraca</taxon>
        <taxon>Eumalacostraca</taxon>
        <taxon>Eucarida</taxon>
        <taxon>Decapoda</taxon>
        <taxon>Pleocyemata</taxon>
        <taxon>Anomura</taxon>
        <taxon>Galatheoidea</taxon>
        <taxon>Porcellanidae</taxon>
        <taxon>Petrolisthes</taxon>
    </lineage>
</organism>
<keyword evidence="7" id="KW-0472">Membrane</keyword>
<evidence type="ECO:0000256" key="5">
    <source>
        <dbReference type="ARBA" id="ARBA00022989"/>
    </source>
</evidence>
<dbReference type="GO" id="GO:0007035">
    <property type="term" value="P:vacuolar acidification"/>
    <property type="evidence" value="ECO:0007669"/>
    <property type="project" value="TreeGrafter"/>
</dbReference>
<keyword evidence="3 8" id="KW-0813">Transport</keyword>
<keyword evidence="11" id="KW-1185">Reference proteome</keyword>
<keyword evidence="8" id="KW-0375">Hydrogen ion transport</keyword>
<proteinExistence type="inferred from homology"/>
<evidence type="ECO:0000256" key="6">
    <source>
        <dbReference type="ARBA" id="ARBA00023065"/>
    </source>
</evidence>
<dbReference type="AlphaFoldDB" id="A0AAE1BTD3"/>
<keyword evidence="4" id="KW-0812">Transmembrane</keyword>
<evidence type="ECO:0000256" key="9">
    <source>
        <dbReference type="SAM" id="Coils"/>
    </source>
</evidence>
<keyword evidence="9" id="KW-0175">Coiled coil</keyword>
<reference evidence="10" key="1">
    <citation type="submission" date="2023-10" db="EMBL/GenBank/DDBJ databases">
        <title>Genome assemblies of two species of porcelain crab, Petrolisthes cinctipes and Petrolisthes manimaculis (Anomura: Porcellanidae).</title>
        <authorList>
            <person name="Angst P."/>
        </authorList>
    </citation>
    <scope>NUCLEOTIDE SEQUENCE</scope>
    <source>
        <strain evidence="10">PB745_01</strain>
        <tissue evidence="10">Gill</tissue>
    </source>
</reference>
<evidence type="ECO:0000256" key="4">
    <source>
        <dbReference type="ARBA" id="ARBA00022692"/>
    </source>
</evidence>
<sequence>MPQDMIDLEVKFEKLESELRDVNSNAEALKRNYLELTELKHILKKTQVFFDETEIAIPLEDPATGKQVYKSVFIIFFQGDHLKMKVKKICQGFHGAMYPCPETPAGMREMALGVETGLDDLRTVLSQTLDHRHRILVSAAREIRVWMMKVLMMKDIYQAFNMFKLDVI</sequence>
<keyword evidence="5" id="KW-1133">Transmembrane helix</keyword>
<dbReference type="GO" id="GO:0005886">
    <property type="term" value="C:plasma membrane"/>
    <property type="evidence" value="ECO:0007669"/>
    <property type="project" value="TreeGrafter"/>
</dbReference>
<dbReference type="GO" id="GO:0033179">
    <property type="term" value="C:proton-transporting V-type ATPase, V0 domain"/>
    <property type="evidence" value="ECO:0007669"/>
    <property type="project" value="InterPro"/>
</dbReference>
<accession>A0AAE1BTD3</accession>